<dbReference type="EMBL" id="JAPDFR010000005">
    <property type="protein sequence ID" value="KAK0386300.1"/>
    <property type="molecule type" value="Genomic_DNA"/>
</dbReference>
<feature type="compositionally biased region" description="Basic and acidic residues" evidence="5">
    <location>
        <begin position="71"/>
        <end position="99"/>
    </location>
</feature>
<keyword evidence="4" id="KW-0507">mRNA processing</keyword>
<comment type="similarity">
    <text evidence="2 4">Belongs to the SPP2 family.</text>
</comment>
<reference evidence="7" key="1">
    <citation type="submission" date="2022-10" db="EMBL/GenBank/DDBJ databases">
        <title>Determination and structural analysis of whole genome sequence of Sarocladium strictum F4-1.</title>
        <authorList>
            <person name="Hu L."/>
            <person name="Jiang Y."/>
        </authorList>
    </citation>
    <scope>NUCLEOTIDE SEQUENCE</scope>
    <source>
        <strain evidence="7">F4-1</strain>
    </source>
</reference>
<keyword evidence="4" id="KW-0747">Spliceosome</keyword>
<organism evidence="7 8">
    <name type="scientific">Sarocladium strictum</name>
    <name type="common">Black bundle disease fungus</name>
    <name type="synonym">Acremonium strictum</name>
    <dbReference type="NCBI Taxonomy" id="5046"/>
    <lineage>
        <taxon>Eukaryota</taxon>
        <taxon>Fungi</taxon>
        <taxon>Dikarya</taxon>
        <taxon>Ascomycota</taxon>
        <taxon>Pezizomycotina</taxon>
        <taxon>Sordariomycetes</taxon>
        <taxon>Hypocreomycetidae</taxon>
        <taxon>Hypocreales</taxon>
        <taxon>Sarocladiaceae</taxon>
        <taxon>Sarocladium</taxon>
    </lineage>
</organism>
<evidence type="ECO:0000256" key="4">
    <source>
        <dbReference type="RuleBase" id="RU369096"/>
    </source>
</evidence>
<evidence type="ECO:0000313" key="8">
    <source>
        <dbReference type="Proteomes" id="UP001175261"/>
    </source>
</evidence>
<evidence type="ECO:0000256" key="1">
    <source>
        <dbReference type="ARBA" id="ARBA00004123"/>
    </source>
</evidence>
<protein>
    <recommendedName>
        <fullName evidence="4">Pre-mRNA-splicing factor</fullName>
    </recommendedName>
</protein>
<gene>
    <name evidence="7" type="ORF">NLU13_6137</name>
</gene>
<dbReference type="InterPro" id="IPR045166">
    <property type="entry name" value="Spp2-like"/>
</dbReference>
<name>A0AA39L700_SARSR</name>
<evidence type="ECO:0000313" key="7">
    <source>
        <dbReference type="EMBL" id="KAK0386300.1"/>
    </source>
</evidence>
<dbReference type="Pfam" id="PF12656">
    <property type="entry name" value="G-patch_2"/>
    <property type="match status" value="1"/>
</dbReference>
<dbReference type="AlphaFoldDB" id="A0AA39L700"/>
<feature type="region of interest" description="Disordered" evidence="5">
    <location>
        <begin position="239"/>
        <end position="350"/>
    </location>
</feature>
<evidence type="ECO:0000256" key="5">
    <source>
        <dbReference type="SAM" id="MobiDB-lite"/>
    </source>
</evidence>
<keyword evidence="3 4" id="KW-0539">Nucleus</keyword>
<dbReference type="PANTHER" id="PTHR15818:SF2">
    <property type="entry name" value="G-PATCH DOMAIN AND KOW MOTIFS-CONTAINING PROTEIN"/>
    <property type="match status" value="1"/>
</dbReference>
<comment type="subcellular location">
    <subcellularLocation>
        <location evidence="1 4">Nucleus</location>
    </subcellularLocation>
</comment>
<dbReference type="PANTHER" id="PTHR15818">
    <property type="entry name" value="G PATCH AND KOW-CONTAINING"/>
    <property type="match status" value="1"/>
</dbReference>
<feature type="domain" description="Spp2/MOS2 G-patch" evidence="6">
    <location>
        <begin position="213"/>
        <end position="264"/>
    </location>
</feature>
<evidence type="ECO:0000259" key="6">
    <source>
        <dbReference type="Pfam" id="PF12656"/>
    </source>
</evidence>
<comment type="function">
    <text evidence="4">Involved in spliceosome maturation and the first step of pre-mRNA splicing.</text>
</comment>
<keyword evidence="4" id="KW-0508">mRNA splicing</keyword>
<feature type="region of interest" description="Disordered" evidence="5">
    <location>
        <begin position="1"/>
        <end position="204"/>
    </location>
</feature>
<accession>A0AA39L700</accession>
<dbReference type="InterPro" id="IPR026822">
    <property type="entry name" value="Spp2/MOS2_G-patch"/>
</dbReference>
<sequence>MSQPNGAGRIAIKFGSGAPSKNSSRPAPPSSLGKRSRPQPWGQDDESGSDDDIRGGAHEKITGFGASGAENEEKRDRPEKKEYVIARQPNRDWKAEARGNKRGRHASPPGVARQQNGGDVETEPADQDKGIKWGLTITKKDRPEDEDAHNAEPDHEAPPDETSKSPPPAPRTVDDEAMDALLGKAPKKDELVIPSAPATEDSAYQAAVAEAGEASTLADYEAMPVEEFGAALLRGMGWDGKERAPARKPVVRRPNRLGLGAKELKDAEDLGAWDQGKKRSGGRDKRPPKLSDYRREEEKRKERRGEDSYKRERERERERDRHRGSDRRERDYGSDRHKYRDRDHERHHRR</sequence>
<proteinExistence type="inferred from homology"/>
<feature type="compositionally biased region" description="Basic and acidic residues" evidence="5">
    <location>
        <begin position="275"/>
        <end position="344"/>
    </location>
</feature>
<comment type="caution">
    <text evidence="7">The sequence shown here is derived from an EMBL/GenBank/DDBJ whole genome shotgun (WGS) entry which is preliminary data.</text>
</comment>
<dbReference type="GO" id="GO:0005681">
    <property type="term" value="C:spliceosomal complex"/>
    <property type="evidence" value="ECO:0007669"/>
    <property type="project" value="UniProtKB-UniRule"/>
</dbReference>
<evidence type="ECO:0000256" key="3">
    <source>
        <dbReference type="ARBA" id="ARBA00023242"/>
    </source>
</evidence>
<feature type="compositionally biased region" description="Basic and acidic residues" evidence="5">
    <location>
        <begin position="138"/>
        <end position="163"/>
    </location>
</feature>
<dbReference type="GO" id="GO:0000398">
    <property type="term" value="P:mRNA splicing, via spliceosome"/>
    <property type="evidence" value="ECO:0007669"/>
    <property type="project" value="UniProtKB-UniRule"/>
</dbReference>
<evidence type="ECO:0000256" key="2">
    <source>
        <dbReference type="ARBA" id="ARBA00008576"/>
    </source>
</evidence>
<dbReference type="Proteomes" id="UP001175261">
    <property type="component" value="Unassembled WGS sequence"/>
</dbReference>
<keyword evidence="8" id="KW-1185">Reference proteome</keyword>
<feature type="compositionally biased region" description="Basic and acidic residues" evidence="5">
    <location>
        <begin position="51"/>
        <end position="61"/>
    </location>
</feature>